<dbReference type="InterPro" id="IPR050639">
    <property type="entry name" value="SSR_resolvase"/>
</dbReference>
<dbReference type="PROSITE" id="PS51737">
    <property type="entry name" value="RECOMBINASE_DNA_BIND"/>
    <property type="match status" value="1"/>
</dbReference>
<dbReference type="SMART" id="SM00857">
    <property type="entry name" value="Resolvase"/>
    <property type="match status" value="1"/>
</dbReference>
<dbReference type="InterPro" id="IPR025827">
    <property type="entry name" value="Zn_ribbon_recom_dom"/>
</dbReference>
<dbReference type="InterPro" id="IPR036162">
    <property type="entry name" value="Resolvase-like_N_sf"/>
</dbReference>
<evidence type="ECO:0000313" key="5">
    <source>
        <dbReference type="Proteomes" id="UP001597124"/>
    </source>
</evidence>
<evidence type="ECO:0000313" key="4">
    <source>
        <dbReference type="EMBL" id="MFD0850610.1"/>
    </source>
</evidence>
<dbReference type="Gene3D" id="3.40.50.1390">
    <property type="entry name" value="Resolvase, N-terminal catalytic domain"/>
    <property type="match status" value="1"/>
</dbReference>
<dbReference type="InterPro" id="IPR011109">
    <property type="entry name" value="DNA_bind_recombinase_dom"/>
</dbReference>
<feature type="region of interest" description="Disordered" evidence="1">
    <location>
        <begin position="526"/>
        <end position="553"/>
    </location>
</feature>
<evidence type="ECO:0000259" key="2">
    <source>
        <dbReference type="PROSITE" id="PS51736"/>
    </source>
</evidence>
<dbReference type="InterPro" id="IPR038109">
    <property type="entry name" value="DNA_bind_recomb_sf"/>
</dbReference>
<gene>
    <name evidence="4" type="ORF">ACFQ00_19965</name>
</gene>
<dbReference type="Gene3D" id="3.90.1750.20">
    <property type="entry name" value="Putative Large Serine Recombinase, Chain B, Domain 2"/>
    <property type="match status" value="1"/>
</dbReference>
<feature type="domain" description="Recombinase" evidence="3">
    <location>
        <begin position="151"/>
        <end position="295"/>
    </location>
</feature>
<dbReference type="Pfam" id="PF07508">
    <property type="entry name" value="Recombinase"/>
    <property type="match status" value="1"/>
</dbReference>
<dbReference type="Pfam" id="PF00239">
    <property type="entry name" value="Resolvase"/>
    <property type="match status" value="1"/>
</dbReference>
<dbReference type="Pfam" id="PF13408">
    <property type="entry name" value="Zn_ribbon_recom"/>
    <property type="match status" value="1"/>
</dbReference>
<protein>
    <submittedName>
        <fullName evidence="4">Recombinase family protein</fullName>
    </submittedName>
</protein>
<keyword evidence="5" id="KW-1185">Reference proteome</keyword>
<dbReference type="InterPro" id="IPR006119">
    <property type="entry name" value="Resolv_N"/>
</dbReference>
<dbReference type="Proteomes" id="UP001597124">
    <property type="component" value="Unassembled WGS sequence"/>
</dbReference>
<dbReference type="RefSeq" id="WP_381495223.1">
    <property type="nucleotide sequence ID" value="NZ_JBHTIK010000015.1"/>
</dbReference>
<accession>A0ABW3C846</accession>
<proteinExistence type="predicted"/>
<comment type="caution">
    <text evidence="4">The sequence shown here is derived from an EMBL/GenBank/DDBJ whole genome shotgun (WGS) entry which is preliminary data.</text>
</comment>
<evidence type="ECO:0000259" key="3">
    <source>
        <dbReference type="PROSITE" id="PS51737"/>
    </source>
</evidence>
<sequence length="574" mass="63354">MTRVALYARYSSDQQSAASIEDQLRICRERAERESWAEVQAYEDAAISGASVTLRPGIRRLLRDAERGLFNVVLAEALDRVSRDQADVATLYKHLQFAGVTLVTLAEGEISELHVGLKGTMNALFLKDLARKTHRGLRGRIEKGLSASRAAYGYRIVRRLTGDGELVRGERTIDPAEAAVVRRIFKAFACGTSPRAIARDLNAEGIPGPDGRTWRDTTIRGRASCGTGILNNALYAGVLSWNRKRYLKDPATGRKVARLNPEAEWVEVEVPHLRIVDDALWHAVRAQQAVLTQRFEAATAGMVAARARKFNELRRPVHLLSGLLECGVCGGVYGIVVKDRYGCINRHRHGTCSNPRSIRRPHLEERALAGIRDRLVSPEKVEAAVKAYAQHINDTNRERRAKADTDRQALGKVERAIAGIMAAIEDGMYQPAMKARMAELERQKADITARLSEAPASVPDIHPGIAEVYRRKVERLVETLDDPETRAEAAADIRSLVGKIVLFPGDKRGEVHATLHGELMGILDFVGDDGPDGPQPRRVTQKAVSGSRNPPFSPRPERLCAPFRVCLGVIPLCV</sequence>
<dbReference type="PANTHER" id="PTHR30461:SF23">
    <property type="entry name" value="DNA RECOMBINASE-RELATED"/>
    <property type="match status" value="1"/>
</dbReference>
<reference evidence="5" key="1">
    <citation type="journal article" date="2019" name="Int. J. Syst. Evol. Microbiol.">
        <title>The Global Catalogue of Microorganisms (GCM) 10K type strain sequencing project: providing services to taxonomists for standard genome sequencing and annotation.</title>
        <authorList>
            <consortium name="The Broad Institute Genomics Platform"/>
            <consortium name="The Broad Institute Genome Sequencing Center for Infectious Disease"/>
            <person name="Wu L."/>
            <person name="Ma J."/>
        </authorList>
    </citation>
    <scope>NUCLEOTIDE SEQUENCE [LARGE SCALE GENOMIC DNA]</scope>
    <source>
        <strain evidence="5">CCUG 52537</strain>
    </source>
</reference>
<organism evidence="4 5">
    <name type="scientific">Sphingosinicella xenopeptidilytica</name>
    <dbReference type="NCBI Taxonomy" id="364098"/>
    <lineage>
        <taxon>Bacteria</taxon>
        <taxon>Pseudomonadati</taxon>
        <taxon>Pseudomonadota</taxon>
        <taxon>Alphaproteobacteria</taxon>
        <taxon>Sphingomonadales</taxon>
        <taxon>Sphingosinicellaceae</taxon>
        <taxon>Sphingosinicella</taxon>
    </lineage>
</organism>
<dbReference type="SUPFAM" id="SSF53041">
    <property type="entry name" value="Resolvase-like"/>
    <property type="match status" value="1"/>
</dbReference>
<name>A0ABW3C846_SPHXN</name>
<feature type="domain" description="Resolvase/invertase-type recombinase catalytic" evidence="2">
    <location>
        <begin position="3"/>
        <end position="152"/>
    </location>
</feature>
<dbReference type="PANTHER" id="PTHR30461">
    <property type="entry name" value="DNA-INVERTASE FROM LAMBDOID PROPHAGE"/>
    <property type="match status" value="1"/>
</dbReference>
<dbReference type="CDD" id="cd00338">
    <property type="entry name" value="Ser_Recombinase"/>
    <property type="match status" value="1"/>
</dbReference>
<dbReference type="EMBL" id="JBHTIK010000015">
    <property type="protein sequence ID" value="MFD0850610.1"/>
    <property type="molecule type" value="Genomic_DNA"/>
</dbReference>
<dbReference type="PROSITE" id="PS51736">
    <property type="entry name" value="RECOMBINASES_3"/>
    <property type="match status" value="1"/>
</dbReference>
<evidence type="ECO:0000256" key="1">
    <source>
        <dbReference type="SAM" id="MobiDB-lite"/>
    </source>
</evidence>